<dbReference type="EMBL" id="VJMJ01000071">
    <property type="protein sequence ID" value="KAF0738615.1"/>
    <property type="molecule type" value="Genomic_DNA"/>
</dbReference>
<name>A0A6G0XEW3_9STRA</name>
<evidence type="ECO:0000313" key="1">
    <source>
        <dbReference type="EMBL" id="KAF0738615.1"/>
    </source>
</evidence>
<evidence type="ECO:0000313" key="2">
    <source>
        <dbReference type="Proteomes" id="UP000481153"/>
    </source>
</evidence>
<organism evidence="1 2">
    <name type="scientific">Aphanomyces euteiches</name>
    <dbReference type="NCBI Taxonomy" id="100861"/>
    <lineage>
        <taxon>Eukaryota</taxon>
        <taxon>Sar</taxon>
        <taxon>Stramenopiles</taxon>
        <taxon>Oomycota</taxon>
        <taxon>Saprolegniomycetes</taxon>
        <taxon>Saprolegniales</taxon>
        <taxon>Verrucalvaceae</taxon>
        <taxon>Aphanomyces</taxon>
    </lineage>
</organism>
<proteinExistence type="predicted"/>
<dbReference type="Proteomes" id="UP000481153">
    <property type="component" value="Unassembled WGS sequence"/>
</dbReference>
<protein>
    <submittedName>
        <fullName evidence="1">Uncharacterized protein</fullName>
    </submittedName>
</protein>
<gene>
    <name evidence="1" type="ORF">Ae201684_005543</name>
</gene>
<dbReference type="AlphaFoldDB" id="A0A6G0XEW3"/>
<sequence>MSVFLKMLAEDRLHVARQDVCFVAATNVDIGQVEALSDIGQVLTKDCDVFLDCPTTAQRFKSSADFVSAHRMRDSVQDFHQESRSILKRATVLIRASIAPRVEKYDK</sequence>
<comment type="caution">
    <text evidence="1">The sequence shown here is derived from an EMBL/GenBank/DDBJ whole genome shotgun (WGS) entry which is preliminary data.</text>
</comment>
<accession>A0A6G0XEW3</accession>
<reference evidence="1 2" key="1">
    <citation type="submission" date="2019-07" db="EMBL/GenBank/DDBJ databases">
        <title>Genomics analysis of Aphanomyces spp. identifies a new class of oomycete effector associated with host adaptation.</title>
        <authorList>
            <person name="Gaulin E."/>
        </authorList>
    </citation>
    <scope>NUCLEOTIDE SEQUENCE [LARGE SCALE GENOMIC DNA]</scope>
    <source>
        <strain evidence="1 2">ATCC 201684</strain>
    </source>
</reference>
<keyword evidence="2" id="KW-1185">Reference proteome</keyword>